<feature type="domain" description="DUF11" evidence="3">
    <location>
        <begin position="307"/>
        <end position="434"/>
    </location>
</feature>
<dbReference type="PANTHER" id="PTHR34819">
    <property type="entry name" value="LARGE CYSTEINE-RICH PERIPLASMIC PROTEIN OMCB"/>
    <property type="match status" value="1"/>
</dbReference>
<gene>
    <name evidence="5" type="ORF">OL497_31175</name>
</gene>
<dbReference type="InterPro" id="IPR026341">
    <property type="entry name" value="T9SS_type_B"/>
</dbReference>
<feature type="compositionally biased region" description="Polar residues" evidence="1">
    <location>
        <begin position="1192"/>
        <end position="1203"/>
    </location>
</feature>
<dbReference type="PANTHER" id="PTHR34819:SF3">
    <property type="entry name" value="CELL SURFACE PROTEIN"/>
    <property type="match status" value="1"/>
</dbReference>
<feature type="domain" description="DUF11" evidence="3">
    <location>
        <begin position="3471"/>
        <end position="3581"/>
    </location>
</feature>
<dbReference type="RefSeq" id="WP_264735199.1">
    <property type="nucleotide sequence ID" value="NZ_JAPDNR010000001.1"/>
</dbReference>
<keyword evidence="2" id="KW-0812">Transmembrane</keyword>
<feature type="domain" description="DUF11" evidence="3">
    <location>
        <begin position="4114"/>
        <end position="4219"/>
    </location>
</feature>
<dbReference type="Gene3D" id="2.60.40.1170">
    <property type="entry name" value="Mu homology domain, subdomain B"/>
    <property type="match status" value="1"/>
</dbReference>
<feature type="domain" description="DUF11" evidence="3">
    <location>
        <begin position="3733"/>
        <end position="3835"/>
    </location>
</feature>
<dbReference type="InterPro" id="IPR013320">
    <property type="entry name" value="ConA-like_dom_sf"/>
</dbReference>
<dbReference type="Pfam" id="PF17963">
    <property type="entry name" value="Big_9"/>
    <property type="match status" value="1"/>
</dbReference>
<feature type="domain" description="DUF11" evidence="3">
    <location>
        <begin position="1301"/>
        <end position="1416"/>
    </location>
</feature>
<comment type="caution">
    <text evidence="5">The sequence shown here is derived from an EMBL/GenBank/DDBJ whole genome shotgun (WGS) entry which is preliminary data.</text>
</comment>
<feature type="domain" description="DUF11" evidence="3">
    <location>
        <begin position="3217"/>
        <end position="3332"/>
    </location>
</feature>
<feature type="domain" description="DUF11" evidence="3">
    <location>
        <begin position="1428"/>
        <end position="1546"/>
    </location>
</feature>
<keyword evidence="6" id="KW-1185">Reference proteome</keyword>
<feature type="domain" description="DUF11" evidence="3">
    <location>
        <begin position="3989"/>
        <end position="4093"/>
    </location>
</feature>
<organism evidence="5 6">
    <name type="scientific">Chitinophaga nivalis</name>
    <dbReference type="NCBI Taxonomy" id="2991709"/>
    <lineage>
        <taxon>Bacteria</taxon>
        <taxon>Pseudomonadati</taxon>
        <taxon>Bacteroidota</taxon>
        <taxon>Chitinophagia</taxon>
        <taxon>Chitinophagales</taxon>
        <taxon>Chitinophagaceae</taxon>
        <taxon>Chitinophaga</taxon>
    </lineage>
</organism>
<feature type="domain" description="DUF7927" evidence="4">
    <location>
        <begin position="2331"/>
        <end position="2440"/>
    </location>
</feature>
<feature type="region of interest" description="Disordered" evidence="1">
    <location>
        <begin position="1190"/>
        <end position="1209"/>
    </location>
</feature>
<feature type="transmembrane region" description="Helical" evidence="2">
    <location>
        <begin position="20"/>
        <end position="37"/>
    </location>
</feature>
<accession>A0ABT3IWQ1</accession>
<dbReference type="NCBIfam" id="TIGR01451">
    <property type="entry name" value="B_ant_repeat"/>
    <property type="match status" value="30"/>
</dbReference>
<feature type="domain" description="DUF11" evidence="3">
    <location>
        <begin position="4752"/>
        <end position="4872"/>
    </location>
</feature>
<keyword evidence="2" id="KW-1133">Transmembrane helix</keyword>
<name>A0ABT3IWQ1_9BACT</name>
<dbReference type="Pfam" id="PF13585">
    <property type="entry name" value="CHU_C"/>
    <property type="match status" value="1"/>
</dbReference>
<keyword evidence="2" id="KW-0472">Membrane</keyword>
<evidence type="ECO:0000313" key="5">
    <source>
        <dbReference type="EMBL" id="MCW3488397.1"/>
    </source>
</evidence>
<feature type="domain" description="DUF11" evidence="3">
    <location>
        <begin position="2583"/>
        <end position="2691"/>
    </location>
</feature>
<feature type="domain" description="DUF11" evidence="3">
    <location>
        <begin position="2832"/>
        <end position="2953"/>
    </location>
</feature>
<feature type="domain" description="DUF11" evidence="3">
    <location>
        <begin position="3346"/>
        <end position="3463"/>
    </location>
</feature>
<evidence type="ECO:0000259" key="3">
    <source>
        <dbReference type="Pfam" id="PF01345"/>
    </source>
</evidence>
<dbReference type="Gene3D" id="2.60.40.10">
    <property type="entry name" value="Immunoglobulins"/>
    <property type="match status" value="6"/>
</dbReference>
<feature type="domain" description="DUF11" evidence="3">
    <location>
        <begin position="4879"/>
        <end position="4999"/>
    </location>
</feature>
<feature type="domain" description="DUF11" evidence="3">
    <location>
        <begin position="2453"/>
        <end position="2560"/>
    </location>
</feature>
<feature type="domain" description="DUF11" evidence="3">
    <location>
        <begin position="2071"/>
        <end position="2171"/>
    </location>
</feature>
<dbReference type="Gene3D" id="2.60.40.740">
    <property type="match status" value="1"/>
</dbReference>
<dbReference type="Pfam" id="PF25549">
    <property type="entry name" value="DUF7927"/>
    <property type="match status" value="1"/>
</dbReference>
<reference evidence="5 6" key="1">
    <citation type="submission" date="2022-10" db="EMBL/GenBank/DDBJ databases">
        <title>Chitinophaga nivalis PC15 sp. nov., isolated from Pyeongchang county, South Korea.</title>
        <authorList>
            <person name="Trinh H.N."/>
        </authorList>
    </citation>
    <scope>NUCLEOTIDE SEQUENCE [LARGE SCALE GENOMIC DNA]</scope>
    <source>
        <strain evidence="5 6">PC14</strain>
    </source>
</reference>
<feature type="domain" description="DUF11" evidence="3">
    <location>
        <begin position="1555"/>
        <end position="1670"/>
    </location>
</feature>
<evidence type="ECO:0000259" key="4">
    <source>
        <dbReference type="Pfam" id="PF25549"/>
    </source>
</evidence>
<dbReference type="InterPro" id="IPR013783">
    <property type="entry name" value="Ig-like_fold"/>
</dbReference>
<feature type="domain" description="DUF11" evidence="3">
    <location>
        <begin position="2198"/>
        <end position="2300"/>
    </location>
</feature>
<feature type="domain" description="DUF11" evidence="3">
    <location>
        <begin position="2707"/>
        <end position="2812"/>
    </location>
</feature>
<feature type="domain" description="DUF11" evidence="3">
    <location>
        <begin position="4367"/>
        <end position="4489"/>
    </location>
</feature>
<feature type="domain" description="DUF11" evidence="3">
    <location>
        <begin position="1071"/>
        <end position="1199"/>
    </location>
</feature>
<feature type="domain" description="DUF11" evidence="3">
    <location>
        <begin position="5008"/>
        <end position="5124"/>
    </location>
</feature>
<feature type="compositionally biased region" description="Low complexity" evidence="1">
    <location>
        <begin position="1236"/>
        <end position="1255"/>
    </location>
</feature>
<proteinExistence type="predicted"/>
<feature type="domain" description="DUF11" evidence="3">
    <location>
        <begin position="1814"/>
        <end position="1931"/>
    </location>
</feature>
<feature type="domain" description="DUF11" evidence="3">
    <location>
        <begin position="4623"/>
        <end position="4730"/>
    </location>
</feature>
<feature type="domain" description="DUF11" evidence="3">
    <location>
        <begin position="1682"/>
        <end position="1789"/>
    </location>
</feature>
<feature type="domain" description="DUF11" evidence="3">
    <location>
        <begin position="4497"/>
        <end position="4602"/>
    </location>
</feature>
<dbReference type="InterPro" id="IPR047589">
    <property type="entry name" value="DUF11_rpt"/>
</dbReference>
<dbReference type="SUPFAM" id="SSF49899">
    <property type="entry name" value="Concanavalin A-like lectins/glucanases"/>
    <property type="match status" value="1"/>
</dbReference>
<protein>
    <submittedName>
        <fullName evidence="5">Gliding motility-associated C-terminal domain-containing protein</fullName>
    </submittedName>
</protein>
<dbReference type="Pfam" id="PF01345">
    <property type="entry name" value="DUF11"/>
    <property type="match status" value="31"/>
</dbReference>
<feature type="region of interest" description="Disordered" evidence="1">
    <location>
        <begin position="1224"/>
        <end position="1258"/>
    </location>
</feature>
<dbReference type="InterPro" id="IPR057687">
    <property type="entry name" value="DUF7927"/>
</dbReference>
<dbReference type="Proteomes" id="UP001207742">
    <property type="component" value="Unassembled WGS sequence"/>
</dbReference>
<sequence length="5218" mass="525326">MGVNLLAITPTAIRINKRFFCRYFIVPFLFFFLYGLPAHAQFTITEDFKGNSQGDITLGGAARLTSGTVDPTGAGWLRLTEDVNNQVGYAYVNQGFPSTLGVLMDFEYVAWRRQNPQFGGGDGFSVFLFNDNVTNFTLGSRGGSLGYSQSTSTGNTGLSGGYVGIGIDEFGNYGNCGDGKVGGFTANCSDQFPDYISARGPAPNYAYVGGARVNASIDYDPLTPTRPTSAQFYRRVQVEIMPTGTGQYEITVRWKTSPNGAFTTIFGPFVLSAPPPPRLKLGFAASTGLANNNHEVRNLIITTPGNIRVQKLADKPIARPGGPLTYRITAYNETTSQVNNLPLKDIFSPTNGFNISNVSFSNDGFSGNTATGYTSTSLSSARLNMAAKSSSTFTITGTVNGKPPGGILTNTTYVEPAATGISDADASNDTSRVNTQIITPDLAITKTHNGSIRKGLSGNYVLTVRNVGTDDKPGPSTVTINDVVPAGLIAGIPSGTGWSFAGTSGNTIVATRTDQLAAGASYPPITIPVRVPVNAPHRIINTATVQNEYESNTTNNTANDTLDTRRNIDLELVSLIVPPSKKGCVLKPYNVTVTVRNNGPDSAVNARFNFAVPTALNVISLVSRNIVAGSGTFGTGSSTGPTGYTESLTLTSGGTATYVFAVTVTDPAPADLAIANAYLLRSSTDLDIDASDPTLTNPTDPQHECDALPSGPLCNNIRFDTVIVTAPPTPANAGPDRVLCNVTTINLAGNTPALGKGIWTQASGPNTATINNPAVPNTSVSGLVPGTYNFVWSISNGGCTTTTDTVQIRIDIPPSIAQAGPDQQLCNVTSTTLAGNTPVSGKGGWRQASGPNAAVFADTTLPNTGVSGLAAGTYTFIWTIRNGGCTPSADTVLVTVSPTSTQANAGPDQELCNVGVTTLAGNTPAAGTGRWTQVAGPNTATIGNPASPNTSINNLVPGTYSFVWTISSGACAATKDTVQILLYTRPDAANAGPDQIQYNSGVFNMNANIPVNGTGKWTLAGGNATIGDPANPKTTMTLQPNTTATLVWSVTNGNCAAATDTVVLRYVRQADLKIVKSDAGNTYKTGSTLTYTITAENLGPSDVSGADIQDLLPAAMENPSWTAVATGAGVTVTPTSGSGRIVKTSVNIPVAAGNKVVLTVTGTIAATAKGGDVLYNSALITIPVSTPDPDHSNNVSEVTGTVPNNPPIAVDDRYTTKRDVPVSGNVLTNDSDPENQPLTVTTTPVTPPQNGTVQQRADGTFTYTPNPGFTGTDSYVYQVCDNQGACATATVTIIVQAAEMDLTVSKVANPTNAVAGQALTYTITVTNNGPSTLQPGETFVVRDQLPAGFIADTYTPSAGIYTSASGNWTGVTLRSGNSVTLSITGKVSASFAGGSLSNTVAVTPPPDVTDPTPGKDTLVTPVGKTVEVVVTKTDNTTTYTPGTNTTYQITITNNGPSDLTGGTFTDPLPAGITVASWSVTATDDQPAASGSGSINQPLNIHAGKSIVYTLTLSIPSGFTGPLVNKATATVPAGYNNINPAGNTATDTDNPDPQSDLSIVKTGPASEIAGTAINYQITVLNNGPSDVSNVTIADILPAQILNPTWTVTTSGSATAGTTGGSGNVNFTANLPAGSNNKIVVNITGTVDPNATGAFDNTATVTPPGKPAEPSNTVNTVIENKTGLSLSKTGPASGSVNAGDPITYLLELTNAGPSNANGVQLTDVVPADITNVSWSVITSGNATVATGAPASGTGNNISTTVNIPGGATHKIQVRINGTVNPAAKDTLINTARAIFGGNVIVAANKTAVINKPGLQIVKAGPASADAGTTVSYNITVSNAGPSDAVNAAIADVIGVNILKDVKWTATATGNAVVNSGATGTGNTINVNANIPAGSNNKVSIQITATVLPGANGEVRNTATVTVENQPPVVSNEIVTVIRNKPGLILHKAGPATATAGGAISYTLQLSNEGPSDAFDAILLDTLAASIKNATIQVTTQGSAVVNESQITNGIVKVDADIPAGENHQVLITITGTVDPAFTGRISNRGTVSVPGTPPVTSEEVITNVTSLPKLLLEKSAPDTAVAGQQITYTVIVHNLGLSDAVNANIRDVVPAALTNVQWTATATGNATISSGATGTGNNVNVTGNIPAGTGNAITITAKGIIAPSFTGVLENHATGDIPGQPTVTSDTVTTQTVNKPGLQISKAGPGTMVAGDRIRYTVEVTNSGPSDAVNVNITDAVAAVITNSSWRATAGGNAAVLSGATGSGNNVVVTANIPAGNNKVLIVIDGTVSPAATGTIVNNATAAVTGIPPVTASVSTILKSEPAISIDKTGPARINAGENITYVLTATNYGLSDARQVNISDLIPAQITGATWTTSLTGTATITSGATGTGNNVQVTGTLPAGTGNHIFVTVTGKVAQDYAGTLQNFASAFEQGKDTSISDTVTTTVNNLPGVQLVKSAPDTLAAGSNITFTITATNVGPSDAKNISFTDAVPASVKNITWNAISVGNAIVSNGSGTGNNIVFTGDIAAGSGNRIVLTINGTVDPAFTGDIPNVATANIAGQPQVSSNTTITHIVKQTALSVIKAGPAQEAAGGNIAYIISVENEGPSDATGVQFRDTVPAAISGVTWRVLPFGAATVTAGNNGSGNQIAVTANIPAGEDNSILVLVEGKIDPAYNGPSLVNRAVVTSPDEPAPVTDTAITKVINKPGIQLTKNGPSQAAAGDQITYTIHVANSGPSNAVGVTLTDILDNNLLNPSWTAVATGAGTSVSSTSGNTDINITANIPAGGGNSVDITVTGTLNPDFAGTNILNTATATVPGQQPINAVVNTIVNRVADLRVVKSGPAAIIAGEKIRYSIKVTNQGPSNITGAVISDIIPSAILNPSWTATATNATVSAASGTGNVNLTANITAGTGTVDIVVTGTVDPSAANNSTIENTATATPPAGVTDPHPATSTVTTQVSKEADLAIVKSGPANLIAGQELTYQLVVTNRGISDVTGAVITDAVPASLLLTNVTVTSTGNARADAPVTTGNNIQVIGDIAAGPGNTITVTISGTVNPSATGTINNTATVTPPADVTDAEPANNTSTINTNLTTDIGLQVSKSGPATVNVNDQITYDILLINNGISDANNVFITDNVPADITNVVWQAAAIGNATINATSGTGNTINLLGMVGADNSGSIRITVTGKVSNSAANTITNTVTAVSGSSRTSTVVTTVNKTVDLRISKTAPKEIAAGEKITYVIGVTNAGPADVTGALIADVIPAAVLNATWTAVAENGATVAAGSGTGNISLHADIPANNGSVTITVTGTVDPAATGTLTNTATATPPAGVTDPRPATVTVNTNIIAVPGLSINKSGPATVNAGNAITYTLQIRNNGPSVATAVRITDTIPGPVGNVTWSATAGTGAVITDPGTGTGTVSLLADIPVGGTVSVTVRGTTDPAFAGEIINHAEVSSNGGTPVRSNDIVTQVINQPGLSIRKSGPAQVAAGQQISYVINIGNNGPSAAKGIQVNDLLPAAIHNATWSATATGTAAINGGNINNQSGNVVFTADIPAGGTNMVQVTVKGEVDPAASGQLVNIATVTASNGTPISDTATTQVVNTPGIRLIKAGPDTVAAGNVLGYTIDVYNNGPSDATGVNIADILPAQLQDVSWSATAAGAATINGGNLQGQTGNVGFTANIPAGSANVIHITVNGTVIPSFTGTIRNQATATVDGNNITSNDVVTQVAGKSALRISKAGPAKAIAGGNIGYVIILSNDGPSDATGVAVNDVLPPQVRNGVWSATGNGAAVIQGGNISNRPGDVSLIADIPAGANNRIVINVSGSVDPAFTGDITNTASYTHGGTTVPSTPVITNVSAQTGLMITKSGPDTLAAGRNINYTLQVINQGPSDAAGINITDVVPASIQGVTWQAVATGTATLSGSSSGTGNNISINGNIPAGVNNSIQVTITGTVVSQATGTVLNIAGVAVAGKTADQDSVNTVIVNTPGVLFTKSGPQEAVAGNNISYTLDLTNAGPSDLVNAVVKDLVPAQVQNVSWTIVPEGSATLPVGTPLTGTGNLVEFRANVPAGDANRIHVIINGKTNPDFAGTITNRATVTDANGKEYTGVVNTRIRKISLLSINKIGPAEAAAGEVISYVITAANQGPSDAAGITITDVIPATITQVTWTAVANGNALITGPAAGTGSNISVQGNIAAGSANNITITVTGTIPAATTAASVTNTASLLQPDGTTQVTDPVVTVIKQVPGISLQKIAPVRANAGDSLRYLITIFNNGPSDAANIAISDVVPATLTGVSWTASVTGNARVISGAAGTGNNISLRAAIAAGAGNAITLQINGRIDPAFEGSIRNQATADAAGVTTPSNEVVTTVVRSAKLSIQKTGSAQVSAGDTIRYVITAANAGPSNATGITITDIVPATITTVSWTAITSGNAQITGGASGTGNSITVQGNIAGGAGNTIQVMIKGVVPANTTADRVTNTATLQPPGGDPIVTDPVTTNIIKTAAIKLVKTAPATANAGDNLPYVITITNAGPSDATGITISDVVPATLTGVSWTATTTGNAQLTGNTSGTGNNVSLQGNIAAGAGNSITLTISGTIDPGFTGSIRNQASADHGGVPAVSNEVETVVSRAAGLSIQKTGPAQVKAGDAITYVITAANAGPSNATGITITDLVPADVTGVTWTATTAGNAQITGATSGTGNNITVLGNIAGGTGNTIQITINGVVAAGTTATTITNTATGKEPDGGSITSVPVITNVTKSPGLHIVKTAPAGINAGDNLPFTITVTNDGPSDAMAVNIRDVVPATLTGVTWTATATGTAQVTGATSGSGNNVQVQAAIPAGTGNSIVINITGKTATSFTGTITNQATLNTGGGDVTSNTTTTTVGNSSADLAVTKSGPAEIRNNAVITYLLVAQNNGPAKGDGAIVTDVVPAAVTGVTATIQATTGGATAQAVVNGNTVRVTAGNFPAGSTIRIAITGTVNGIGQLKNQANITVPPGTVDPDPGNNTSTEVVTAIQSADVQLVKTLQTGGPLQVGGKADFLITVNNAGPSTATGIIVRDTLNSNLELVGGFTVSNGTTTYDPISRILVWTPDNLQVSQTATLRFTTRITRPGVVVNAASVTATLPDPDLSNNRSVTNAVTVTGDDIFIPNVITPNGDGKNDKFKIIDISRYPNSSLFIYNRWGNMVYQSKNYQNTWDGEGLNEGTYYYVLKLNTPNGERSYKGWIELLR</sequence>
<feature type="domain" description="DUF11" evidence="3">
    <location>
        <begin position="2961"/>
        <end position="3085"/>
    </location>
</feature>
<dbReference type="EMBL" id="JAPDNS010000002">
    <property type="protein sequence ID" value="MCW3488397.1"/>
    <property type="molecule type" value="Genomic_DNA"/>
</dbReference>
<evidence type="ECO:0000256" key="1">
    <source>
        <dbReference type="SAM" id="MobiDB-lite"/>
    </source>
</evidence>
<dbReference type="NCBIfam" id="TIGR04131">
    <property type="entry name" value="Bac_Flav_CTERM"/>
    <property type="match status" value="1"/>
</dbReference>
<evidence type="ECO:0000313" key="6">
    <source>
        <dbReference type="Proteomes" id="UP001207742"/>
    </source>
</evidence>
<feature type="domain" description="DUF11" evidence="3">
    <location>
        <begin position="3605"/>
        <end position="3717"/>
    </location>
</feature>
<dbReference type="InterPro" id="IPR001434">
    <property type="entry name" value="OmcB-like_DUF11"/>
</dbReference>
<feature type="domain" description="DUF11" evidence="3">
    <location>
        <begin position="4247"/>
        <end position="4348"/>
    </location>
</feature>
<feature type="domain" description="DUF11" evidence="3">
    <location>
        <begin position="3094"/>
        <end position="3200"/>
    </location>
</feature>
<evidence type="ECO:0000256" key="2">
    <source>
        <dbReference type="SAM" id="Phobius"/>
    </source>
</evidence>
<feature type="domain" description="DUF11" evidence="3">
    <location>
        <begin position="441"/>
        <end position="561"/>
    </location>
</feature>
<feature type="domain" description="DUF11" evidence="3">
    <location>
        <begin position="3855"/>
        <end position="3973"/>
    </location>
</feature>
<dbReference type="InterPro" id="IPR051172">
    <property type="entry name" value="Chlamydia_OmcB"/>
</dbReference>